<evidence type="ECO:0000256" key="1">
    <source>
        <dbReference type="SAM" id="MobiDB-lite"/>
    </source>
</evidence>
<dbReference type="AlphaFoldDB" id="A0A0A9AF52"/>
<feature type="compositionally biased region" description="Basic residues" evidence="1">
    <location>
        <begin position="46"/>
        <end position="62"/>
    </location>
</feature>
<proteinExistence type="predicted"/>
<organism evidence="2">
    <name type="scientific">Arundo donax</name>
    <name type="common">Giant reed</name>
    <name type="synonym">Donax arundinaceus</name>
    <dbReference type="NCBI Taxonomy" id="35708"/>
    <lineage>
        <taxon>Eukaryota</taxon>
        <taxon>Viridiplantae</taxon>
        <taxon>Streptophyta</taxon>
        <taxon>Embryophyta</taxon>
        <taxon>Tracheophyta</taxon>
        <taxon>Spermatophyta</taxon>
        <taxon>Magnoliopsida</taxon>
        <taxon>Liliopsida</taxon>
        <taxon>Poales</taxon>
        <taxon>Poaceae</taxon>
        <taxon>PACMAD clade</taxon>
        <taxon>Arundinoideae</taxon>
        <taxon>Arundineae</taxon>
        <taxon>Arundo</taxon>
    </lineage>
</organism>
<feature type="compositionally biased region" description="Polar residues" evidence="1">
    <location>
        <begin position="65"/>
        <end position="75"/>
    </location>
</feature>
<sequence length="75" mass="8213">MPPRPTPRAALMEEQLPRPGAGRWPRRRACSASTATAHAATGSTTTRRRWPRRGRRPARPHGRPSCSSPVASDTC</sequence>
<feature type="compositionally biased region" description="Low complexity" evidence="1">
    <location>
        <begin position="30"/>
        <end position="45"/>
    </location>
</feature>
<evidence type="ECO:0000313" key="2">
    <source>
        <dbReference type="EMBL" id="JAD50294.1"/>
    </source>
</evidence>
<dbReference type="EMBL" id="GBRH01247601">
    <property type="protein sequence ID" value="JAD50294.1"/>
    <property type="molecule type" value="Transcribed_RNA"/>
</dbReference>
<protein>
    <submittedName>
        <fullName evidence="2">Uncharacterized protein</fullName>
    </submittedName>
</protein>
<reference evidence="2" key="1">
    <citation type="submission" date="2014-09" db="EMBL/GenBank/DDBJ databases">
        <authorList>
            <person name="Magalhaes I.L.F."/>
            <person name="Oliveira U."/>
            <person name="Santos F.R."/>
            <person name="Vidigal T.H.D.A."/>
            <person name="Brescovit A.D."/>
            <person name="Santos A.J."/>
        </authorList>
    </citation>
    <scope>NUCLEOTIDE SEQUENCE</scope>
    <source>
        <tissue evidence="2">Shoot tissue taken approximately 20 cm above the soil surface</tissue>
    </source>
</reference>
<name>A0A0A9AF52_ARUDO</name>
<reference evidence="2" key="2">
    <citation type="journal article" date="2015" name="Data Brief">
        <title>Shoot transcriptome of the giant reed, Arundo donax.</title>
        <authorList>
            <person name="Barrero R.A."/>
            <person name="Guerrero F.D."/>
            <person name="Moolhuijzen P."/>
            <person name="Goolsby J.A."/>
            <person name="Tidwell J."/>
            <person name="Bellgard S.E."/>
            <person name="Bellgard M.I."/>
        </authorList>
    </citation>
    <scope>NUCLEOTIDE SEQUENCE</scope>
    <source>
        <tissue evidence="2">Shoot tissue taken approximately 20 cm above the soil surface</tissue>
    </source>
</reference>
<feature type="region of interest" description="Disordered" evidence="1">
    <location>
        <begin position="1"/>
        <end position="75"/>
    </location>
</feature>
<accession>A0A0A9AF52</accession>